<keyword evidence="1" id="KW-1133">Transmembrane helix</keyword>
<dbReference type="STRING" id="1121022.GCA_000376105_04446"/>
<feature type="transmembrane region" description="Helical" evidence="1">
    <location>
        <begin position="21"/>
        <end position="41"/>
    </location>
</feature>
<feature type="domain" description="VWFA" evidence="2">
    <location>
        <begin position="167"/>
        <end position="226"/>
    </location>
</feature>
<dbReference type="AlphaFoldDB" id="V4NQ71"/>
<protein>
    <recommendedName>
        <fullName evidence="2">VWFA domain-containing protein</fullName>
    </recommendedName>
</protein>
<dbReference type="Gene3D" id="3.40.50.410">
    <property type="entry name" value="von Willebrand factor, type A domain"/>
    <property type="match status" value="2"/>
</dbReference>
<dbReference type="eggNOG" id="COG4961">
    <property type="taxonomic scope" value="Bacteria"/>
</dbReference>
<dbReference type="Proteomes" id="UP000017837">
    <property type="component" value="Unassembled WGS sequence"/>
</dbReference>
<keyword evidence="1" id="KW-0812">Transmembrane</keyword>
<evidence type="ECO:0000256" key="1">
    <source>
        <dbReference type="SAM" id="Phobius"/>
    </source>
</evidence>
<evidence type="ECO:0000259" key="2">
    <source>
        <dbReference type="PROSITE" id="PS50234"/>
    </source>
</evidence>
<dbReference type="RefSeq" id="WP_018084121.1">
    <property type="nucleotide sequence ID" value="NZ_AQWM01000065.1"/>
</dbReference>
<dbReference type="InterPro" id="IPR036465">
    <property type="entry name" value="vWFA_dom_sf"/>
</dbReference>
<name>V4NQ71_9CAUL</name>
<dbReference type="PATRIC" id="fig|1121022.4.peg.4049"/>
<dbReference type="Pfam" id="PF00092">
    <property type="entry name" value="VWA"/>
    <property type="match status" value="1"/>
</dbReference>
<proteinExistence type="predicted"/>
<comment type="caution">
    <text evidence="3">The sequence shown here is derived from an EMBL/GenBank/DDBJ whole genome shotgun (WGS) entry which is preliminary data.</text>
</comment>
<keyword evidence="1" id="KW-0472">Membrane</keyword>
<keyword evidence="4" id="KW-1185">Reference proteome</keyword>
<dbReference type="SUPFAM" id="SSF53300">
    <property type="entry name" value="vWA-like"/>
    <property type="match status" value="1"/>
</dbReference>
<evidence type="ECO:0000313" key="3">
    <source>
        <dbReference type="EMBL" id="ESQ83957.1"/>
    </source>
</evidence>
<feature type="domain" description="VWFA" evidence="2">
    <location>
        <begin position="446"/>
        <end position="583"/>
    </location>
</feature>
<dbReference type="OrthoDB" id="7522752at2"/>
<gene>
    <name evidence="3" type="ORF">ABENE_19755</name>
</gene>
<dbReference type="EMBL" id="AWGB01000066">
    <property type="protein sequence ID" value="ESQ83957.1"/>
    <property type="molecule type" value="Genomic_DNA"/>
</dbReference>
<accession>V4NQ71</accession>
<organism evidence="3 4">
    <name type="scientific">Asticcacaulis benevestitus DSM 16100 = ATCC BAA-896</name>
    <dbReference type="NCBI Taxonomy" id="1121022"/>
    <lineage>
        <taxon>Bacteria</taxon>
        <taxon>Pseudomonadati</taxon>
        <taxon>Pseudomonadota</taxon>
        <taxon>Alphaproteobacteria</taxon>
        <taxon>Caulobacterales</taxon>
        <taxon>Caulobacteraceae</taxon>
        <taxon>Asticcacaulis</taxon>
    </lineage>
</organism>
<sequence length="590" mass="62332">MTGFRGFLKRFLAQTRGNVTITVALAIVPVVAVTGAGFEFANVLTAKAHLQDAADSAAIAAALNSNGNLNSQTAAAHNAFCDNLSDSGSVSNTYCGKAVRAGFDTASGVLSVTTDNNIQTMHYTATATVKTLVVGKMSELLMGNETDMGSVTISAKADAGVTMNAAEIVFVLDNTGSMGQKTSGATVTKMEALKSSLDSTLASLLDSKGNNIGKTKVALVPFDTQVALDNVAGMGSYAGNFATSSDPYTCTGLAAEKCTVLVANYSDMCGSSSACLDNKINYTGTYTSNGKSYFSVMSTSYYKTNSTYRSYGHTYYYYYIMYKISTYRVNGTSLTYYSGSSNGDYYGNAAYYSPPSGYNYQQYTGTIAYTSQAAGGYNSGSTVVIKDNNTITANSDLLGVTSGAWTGCVIDRVQSYDVTSDAPVATNTDTLYPAAKCATNSLLPIKDLTTDIASVRTYAAKMTPAGNTNVTIGIQWGMEVLSPTAPFTGGAAFTDKTINKYMIILTDGMNTQNRWTNSNTEITARMSLACENAKKLGITVFTVRLESGDSTALQNCASNTGYYYNLSSSNQINGTLGSIMKSIKKIRLTN</sequence>
<dbReference type="InterPro" id="IPR028087">
    <property type="entry name" value="Tad_N"/>
</dbReference>
<reference evidence="3 4" key="1">
    <citation type="journal article" date="2014" name="Nature">
        <title>Sequential evolution of bacterial morphology by co-option of a developmental regulator.</title>
        <authorList>
            <person name="Jiang C."/>
            <person name="Brown P.J."/>
            <person name="Ducret A."/>
            <person name="Brun Y.V."/>
        </authorList>
    </citation>
    <scope>NUCLEOTIDE SEQUENCE [LARGE SCALE GENOMIC DNA]</scope>
    <source>
        <strain evidence="3 4">DSM 16100</strain>
    </source>
</reference>
<dbReference type="InterPro" id="IPR002035">
    <property type="entry name" value="VWF_A"/>
</dbReference>
<dbReference type="PROSITE" id="PS50234">
    <property type="entry name" value="VWFA"/>
    <property type="match status" value="2"/>
</dbReference>
<dbReference type="Pfam" id="PF13400">
    <property type="entry name" value="Tad"/>
    <property type="match status" value="1"/>
</dbReference>
<evidence type="ECO:0000313" key="4">
    <source>
        <dbReference type="Proteomes" id="UP000017837"/>
    </source>
</evidence>